<evidence type="ECO:0000313" key="1">
    <source>
        <dbReference type="EMBL" id="MFD1262121.1"/>
    </source>
</evidence>
<sequence>MSRRYRRSRRDPGLFEIATTSDFSRELVDLIEWKRFEDLCRTFYRVKGIRAETSPLIADGSVKMAARDSKRGRFRGCTPFPRCRATLQMRSATP</sequence>
<keyword evidence="2" id="KW-1185">Reference proteome</keyword>
<accession>A0ABW3W827</accession>
<evidence type="ECO:0000313" key="2">
    <source>
        <dbReference type="Proteomes" id="UP001597158"/>
    </source>
</evidence>
<reference evidence="2" key="1">
    <citation type="journal article" date="2019" name="Int. J. Syst. Evol. Microbiol.">
        <title>The Global Catalogue of Microorganisms (GCM) 10K type strain sequencing project: providing services to taxonomists for standard genome sequencing and annotation.</title>
        <authorList>
            <consortium name="The Broad Institute Genomics Platform"/>
            <consortium name="The Broad Institute Genome Sequencing Center for Infectious Disease"/>
            <person name="Wu L."/>
            <person name="Ma J."/>
        </authorList>
    </citation>
    <scope>NUCLEOTIDE SEQUENCE [LARGE SCALE GENOMIC DNA]</scope>
    <source>
        <strain evidence="2">CCUG 48884</strain>
    </source>
</reference>
<protein>
    <recommendedName>
        <fullName evidence="3">Restriction endonuclease</fullName>
    </recommendedName>
</protein>
<name>A0ABW3W827_9RHOO</name>
<comment type="caution">
    <text evidence="1">The sequence shown here is derived from an EMBL/GenBank/DDBJ whole genome shotgun (WGS) entry which is preliminary data.</text>
</comment>
<dbReference type="Proteomes" id="UP001597158">
    <property type="component" value="Unassembled WGS sequence"/>
</dbReference>
<gene>
    <name evidence="1" type="ORF">ACFQ4M_00915</name>
</gene>
<proteinExistence type="predicted"/>
<dbReference type="RefSeq" id="WP_002944134.1">
    <property type="nucleotide sequence ID" value="NZ_JARQZE010000003.1"/>
</dbReference>
<organism evidence="1 2">
    <name type="scientific">Thauera mechernichensis</name>
    <dbReference type="NCBI Taxonomy" id="82788"/>
    <lineage>
        <taxon>Bacteria</taxon>
        <taxon>Pseudomonadati</taxon>
        <taxon>Pseudomonadota</taxon>
        <taxon>Betaproteobacteria</taxon>
        <taxon>Rhodocyclales</taxon>
        <taxon>Zoogloeaceae</taxon>
        <taxon>Thauera</taxon>
    </lineage>
</organism>
<dbReference type="EMBL" id="JBHTMC010000002">
    <property type="protein sequence ID" value="MFD1262121.1"/>
    <property type="molecule type" value="Genomic_DNA"/>
</dbReference>
<dbReference type="Gene3D" id="3.30.65.10">
    <property type="entry name" value="Bacterial Topoisomerase I, domain 1"/>
    <property type="match status" value="1"/>
</dbReference>
<evidence type="ECO:0008006" key="3">
    <source>
        <dbReference type="Google" id="ProtNLM"/>
    </source>
</evidence>